<reference evidence="2" key="1">
    <citation type="journal article" date="2022" name="Mol. Ecol. Resour.">
        <title>The genomes of chicory, endive, great burdock and yacon provide insights into Asteraceae palaeo-polyploidization history and plant inulin production.</title>
        <authorList>
            <person name="Fan W."/>
            <person name="Wang S."/>
            <person name="Wang H."/>
            <person name="Wang A."/>
            <person name="Jiang F."/>
            <person name="Liu H."/>
            <person name="Zhao H."/>
            <person name="Xu D."/>
            <person name="Zhang Y."/>
        </authorList>
    </citation>
    <scope>NUCLEOTIDE SEQUENCE [LARGE SCALE GENOMIC DNA]</scope>
    <source>
        <strain evidence="2">cv. Niubang</strain>
    </source>
</reference>
<reference evidence="1 2" key="2">
    <citation type="journal article" date="2022" name="Mol. Ecol. Resour.">
        <title>The genomes of chicory, endive, great burdock and yacon provide insights into Asteraceae paleo-polyploidization history and plant inulin production.</title>
        <authorList>
            <person name="Fan W."/>
            <person name="Wang S."/>
            <person name="Wang H."/>
            <person name="Wang A."/>
            <person name="Jiang F."/>
            <person name="Liu H."/>
            <person name="Zhao H."/>
            <person name="Xu D."/>
            <person name="Zhang Y."/>
        </authorList>
    </citation>
    <scope>NUCLEOTIDE SEQUENCE [LARGE SCALE GENOMIC DNA]</scope>
    <source>
        <strain evidence="2">cv. Niubang</strain>
    </source>
</reference>
<gene>
    <name evidence="1" type="ORF">L6452_41139</name>
</gene>
<name>A0ACB8XSL6_ARCLA</name>
<keyword evidence="2" id="KW-1185">Reference proteome</keyword>
<dbReference type="EMBL" id="CM042062">
    <property type="protein sequence ID" value="KAI3669754.1"/>
    <property type="molecule type" value="Genomic_DNA"/>
</dbReference>
<organism evidence="1 2">
    <name type="scientific">Arctium lappa</name>
    <name type="common">Greater burdock</name>
    <name type="synonym">Lappa major</name>
    <dbReference type="NCBI Taxonomy" id="4217"/>
    <lineage>
        <taxon>Eukaryota</taxon>
        <taxon>Viridiplantae</taxon>
        <taxon>Streptophyta</taxon>
        <taxon>Embryophyta</taxon>
        <taxon>Tracheophyta</taxon>
        <taxon>Spermatophyta</taxon>
        <taxon>Magnoliopsida</taxon>
        <taxon>eudicotyledons</taxon>
        <taxon>Gunneridae</taxon>
        <taxon>Pentapetalae</taxon>
        <taxon>asterids</taxon>
        <taxon>campanulids</taxon>
        <taxon>Asterales</taxon>
        <taxon>Asteraceae</taxon>
        <taxon>Carduoideae</taxon>
        <taxon>Cardueae</taxon>
        <taxon>Arctiinae</taxon>
        <taxon>Arctium</taxon>
    </lineage>
</organism>
<proteinExistence type="predicted"/>
<evidence type="ECO:0000313" key="2">
    <source>
        <dbReference type="Proteomes" id="UP001055879"/>
    </source>
</evidence>
<evidence type="ECO:0000313" key="1">
    <source>
        <dbReference type="EMBL" id="KAI3669754.1"/>
    </source>
</evidence>
<accession>A0ACB8XSL6</accession>
<dbReference type="Proteomes" id="UP001055879">
    <property type="component" value="Linkage Group LG16"/>
</dbReference>
<comment type="caution">
    <text evidence="1">The sequence shown here is derived from an EMBL/GenBank/DDBJ whole genome shotgun (WGS) entry which is preliminary data.</text>
</comment>
<protein>
    <submittedName>
        <fullName evidence="1">Uncharacterized protein</fullName>
    </submittedName>
</protein>
<sequence>MDHDQQYFSHSTPTSPPPHHYDVVTADLPDPLSATTWPSVLLTDAARAVANKNHHRLNHLMWVLNELSSPYGDTNQKLSSYFLRSLFTHVTNSGHRCYHSLSSTADKILAFESTIKLELKFQQVSPWTTFGHVACNAAIMEAFAGEKKLHIVDVSTTFCTQWSTFMDAIATRTNQTQTQTPHLRLTAVIATRHGGAGVQTVMREIGDRMEKFARLMGVSFTFNLLHHGGDLSELDMKRLDVKDDEALAVNFNGTLRSVCCHRRDYLLSMFHGLKPKILTIVEEEADLNVGVEFLKGFEECLRWFRVYFEVLDESFPATSNERLMLERSAGRAVVDLVACSPAESVERRETAVKWSRRLHASGFSPVCCGDEVSDDVVALLRRYREGWSMGTAEMVAGMFLRWKGTPVVWASAWKPI</sequence>